<evidence type="ECO:0000313" key="4">
    <source>
        <dbReference type="EMBL" id="VFT89040.1"/>
    </source>
</evidence>
<evidence type="ECO:0000256" key="1">
    <source>
        <dbReference type="SAM" id="Coils"/>
    </source>
</evidence>
<organism evidence="4 5">
    <name type="scientific">Aphanomyces stellatus</name>
    <dbReference type="NCBI Taxonomy" id="120398"/>
    <lineage>
        <taxon>Eukaryota</taxon>
        <taxon>Sar</taxon>
        <taxon>Stramenopiles</taxon>
        <taxon>Oomycota</taxon>
        <taxon>Saprolegniomycetes</taxon>
        <taxon>Saprolegniales</taxon>
        <taxon>Verrucalvaceae</taxon>
        <taxon>Aphanomyces</taxon>
    </lineage>
</organism>
<evidence type="ECO:0000313" key="3">
    <source>
        <dbReference type="EMBL" id="KAF0697079.1"/>
    </source>
</evidence>
<feature type="compositionally biased region" description="Polar residues" evidence="2">
    <location>
        <begin position="13"/>
        <end position="25"/>
    </location>
</feature>
<dbReference type="Proteomes" id="UP000332933">
    <property type="component" value="Unassembled WGS sequence"/>
</dbReference>
<keyword evidence="5" id="KW-1185">Reference proteome</keyword>
<accession>A0A485KVI0</accession>
<dbReference type="AlphaFoldDB" id="A0A485KVI0"/>
<reference evidence="3" key="2">
    <citation type="submission" date="2019-06" db="EMBL/GenBank/DDBJ databases">
        <title>Genomics analysis of Aphanomyces spp. identifies a new class of oomycete effector associated with host adaptation.</title>
        <authorList>
            <person name="Gaulin E."/>
        </authorList>
    </citation>
    <scope>NUCLEOTIDE SEQUENCE</scope>
    <source>
        <strain evidence="3">CBS 578.67</strain>
    </source>
</reference>
<sequence>MLLTSIDHIKTEPLTSDDSNDLSQIQRKREQSRESTRRWRANEQQTLEALRHQEVQLEGELKTKLEDKTTSDDRRMDLLLAKKRFYVAQNMQLQESLKLRQIKLIQLTHLIQRNAMALLYDDAFLTHLTRQTHAKLGAIQFCDEVEPIAHFGGIHCKMQTANQTMNYTMFKDHHTSLSHVDVGGLVWAALQDKAKFLSLVDRAVDHEKIRTVNSNMVVVGIKEWTVAATPNHIVQRYLILHRECVAEHSTSVTITALTASMSVRPHAMQIEATNTADATLQIVVCGAYCLEHDSMAEAHAALERSVFAHCRFETLLRVE</sequence>
<gene>
    <name evidence="4" type="primary">Aste57867_12186</name>
    <name evidence="3" type="ORF">As57867_012141</name>
    <name evidence="4" type="ORF">ASTE57867_12186</name>
</gene>
<name>A0A485KVI0_9STRA</name>
<proteinExistence type="predicted"/>
<keyword evidence="1" id="KW-0175">Coiled coil</keyword>
<feature type="coiled-coil region" evidence="1">
    <location>
        <begin position="40"/>
        <end position="67"/>
    </location>
</feature>
<dbReference type="EMBL" id="VJMH01005344">
    <property type="protein sequence ID" value="KAF0697079.1"/>
    <property type="molecule type" value="Genomic_DNA"/>
</dbReference>
<protein>
    <submittedName>
        <fullName evidence="4">Aste57867_12186 protein</fullName>
    </submittedName>
</protein>
<evidence type="ECO:0000256" key="2">
    <source>
        <dbReference type="SAM" id="MobiDB-lite"/>
    </source>
</evidence>
<reference evidence="4 5" key="1">
    <citation type="submission" date="2019-03" db="EMBL/GenBank/DDBJ databases">
        <authorList>
            <person name="Gaulin E."/>
            <person name="Dumas B."/>
        </authorList>
    </citation>
    <scope>NUCLEOTIDE SEQUENCE [LARGE SCALE GENOMIC DNA]</scope>
    <source>
        <strain evidence="4">CBS 568.67</strain>
    </source>
</reference>
<feature type="compositionally biased region" description="Basic and acidic residues" evidence="2">
    <location>
        <begin position="27"/>
        <end position="38"/>
    </location>
</feature>
<dbReference type="OrthoDB" id="77611at2759"/>
<feature type="region of interest" description="Disordered" evidence="2">
    <location>
        <begin position="1"/>
        <end position="38"/>
    </location>
</feature>
<evidence type="ECO:0000313" key="5">
    <source>
        <dbReference type="Proteomes" id="UP000332933"/>
    </source>
</evidence>
<dbReference type="EMBL" id="CAADRA010005365">
    <property type="protein sequence ID" value="VFT89040.1"/>
    <property type="molecule type" value="Genomic_DNA"/>
</dbReference>